<dbReference type="Proteomes" id="UP001054252">
    <property type="component" value="Unassembled WGS sequence"/>
</dbReference>
<accession>A0AAV5JI84</accession>
<proteinExistence type="predicted"/>
<gene>
    <name evidence="1" type="ORF">SLEP1_g22369</name>
</gene>
<protein>
    <submittedName>
        <fullName evidence="1">Uncharacterized protein</fullName>
    </submittedName>
</protein>
<reference evidence="1 2" key="1">
    <citation type="journal article" date="2021" name="Commun. Biol.">
        <title>The genome of Shorea leprosula (Dipterocarpaceae) highlights the ecological relevance of drought in aseasonal tropical rainforests.</title>
        <authorList>
            <person name="Ng K.K.S."/>
            <person name="Kobayashi M.J."/>
            <person name="Fawcett J.A."/>
            <person name="Hatakeyama M."/>
            <person name="Paape T."/>
            <person name="Ng C.H."/>
            <person name="Ang C.C."/>
            <person name="Tnah L.H."/>
            <person name="Lee C.T."/>
            <person name="Nishiyama T."/>
            <person name="Sese J."/>
            <person name="O'Brien M.J."/>
            <person name="Copetti D."/>
            <person name="Mohd Noor M.I."/>
            <person name="Ong R.C."/>
            <person name="Putra M."/>
            <person name="Sireger I.Z."/>
            <person name="Indrioko S."/>
            <person name="Kosugi Y."/>
            <person name="Izuno A."/>
            <person name="Isagi Y."/>
            <person name="Lee S.L."/>
            <person name="Shimizu K.K."/>
        </authorList>
    </citation>
    <scope>NUCLEOTIDE SEQUENCE [LARGE SCALE GENOMIC DNA]</scope>
    <source>
        <strain evidence="1">214</strain>
    </source>
</reference>
<dbReference type="EMBL" id="BPVZ01000033">
    <property type="protein sequence ID" value="GKV11084.1"/>
    <property type="molecule type" value="Genomic_DNA"/>
</dbReference>
<keyword evidence="2" id="KW-1185">Reference proteome</keyword>
<evidence type="ECO:0000313" key="2">
    <source>
        <dbReference type="Proteomes" id="UP001054252"/>
    </source>
</evidence>
<evidence type="ECO:0000313" key="1">
    <source>
        <dbReference type="EMBL" id="GKV11084.1"/>
    </source>
</evidence>
<sequence>MTYRGDIYFVSVLVPIIRDYTGWHAINLIKGYPYLLTKLSYSFSLSTIPRSEVKDGEK</sequence>
<organism evidence="1 2">
    <name type="scientific">Rubroshorea leprosula</name>
    <dbReference type="NCBI Taxonomy" id="152421"/>
    <lineage>
        <taxon>Eukaryota</taxon>
        <taxon>Viridiplantae</taxon>
        <taxon>Streptophyta</taxon>
        <taxon>Embryophyta</taxon>
        <taxon>Tracheophyta</taxon>
        <taxon>Spermatophyta</taxon>
        <taxon>Magnoliopsida</taxon>
        <taxon>eudicotyledons</taxon>
        <taxon>Gunneridae</taxon>
        <taxon>Pentapetalae</taxon>
        <taxon>rosids</taxon>
        <taxon>malvids</taxon>
        <taxon>Malvales</taxon>
        <taxon>Dipterocarpaceae</taxon>
        <taxon>Rubroshorea</taxon>
    </lineage>
</organism>
<dbReference type="AlphaFoldDB" id="A0AAV5JI84"/>
<comment type="caution">
    <text evidence="1">The sequence shown here is derived from an EMBL/GenBank/DDBJ whole genome shotgun (WGS) entry which is preliminary data.</text>
</comment>
<name>A0AAV5JI84_9ROSI</name>